<feature type="transmembrane region" description="Helical" evidence="1">
    <location>
        <begin position="16"/>
        <end position="37"/>
    </location>
</feature>
<gene>
    <name evidence="2" type="ORF">M23134_04815</name>
</gene>
<keyword evidence="1" id="KW-1133">Transmembrane helix</keyword>
<sequence>MTNLAFKLTEGEMFQAFLPAILIVLASVALLLAIRYYDKNKKSKIKVTSQDVPKAEVKQAKEVPEMVPEEEIA</sequence>
<organism evidence="2 3">
    <name type="scientific">Microscilla marina ATCC 23134</name>
    <dbReference type="NCBI Taxonomy" id="313606"/>
    <lineage>
        <taxon>Bacteria</taxon>
        <taxon>Pseudomonadati</taxon>
        <taxon>Bacteroidota</taxon>
        <taxon>Cytophagia</taxon>
        <taxon>Cytophagales</taxon>
        <taxon>Microscillaceae</taxon>
        <taxon>Microscilla</taxon>
    </lineage>
</organism>
<comment type="caution">
    <text evidence="2">The sequence shown here is derived from an EMBL/GenBank/DDBJ whole genome shotgun (WGS) entry which is preliminary data.</text>
</comment>
<dbReference type="RefSeq" id="WP_002700131.1">
    <property type="nucleotide sequence ID" value="NZ_AAWS01000029.1"/>
</dbReference>
<protein>
    <submittedName>
        <fullName evidence="2">Uncharacterized protein</fullName>
    </submittedName>
</protein>
<dbReference type="EMBL" id="AAWS01000029">
    <property type="protein sequence ID" value="EAY26865.1"/>
    <property type="molecule type" value="Genomic_DNA"/>
</dbReference>
<keyword evidence="3" id="KW-1185">Reference proteome</keyword>
<keyword evidence="1" id="KW-0812">Transmembrane</keyword>
<proteinExistence type="predicted"/>
<evidence type="ECO:0000313" key="3">
    <source>
        <dbReference type="Proteomes" id="UP000004095"/>
    </source>
</evidence>
<evidence type="ECO:0000256" key="1">
    <source>
        <dbReference type="SAM" id="Phobius"/>
    </source>
</evidence>
<name>A1ZRX7_MICM2</name>
<evidence type="ECO:0000313" key="2">
    <source>
        <dbReference type="EMBL" id="EAY26865.1"/>
    </source>
</evidence>
<dbReference type="AlphaFoldDB" id="A1ZRX7"/>
<dbReference type="Proteomes" id="UP000004095">
    <property type="component" value="Unassembled WGS sequence"/>
</dbReference>
<accession>A1ZRX7</accession>
<keyword evidence="1" id="KW-0472">Membrane</keyword>
<reference evidence="2 3" key="1">
    <citation type="submission" date="2007-01" db="EMBL/GenBank/DDBJ databases">
        <authorList>
            <person name="Haygood M."/>
            <person name="Podell S."/>
            <person name="Anderson C."/>
            <person name="Hopkinson B."/>
            <person name="Roe K."/>
            <person name="Barbeau K."/>
            <person name="Gaasterland T."/>
            <person name="Ferriera S."/>
            <person name="Johnson J."/>
            <person name="Kravitz S."/>
            <person name="Beeson K."/>
            <person name="Sutton G."/>
            <person name="Rogers Y.-H."/>
            <person name="Friedman R."/>
            <person name="Frazier M."/>
            <person name="Venter J.C."/>
        </authorList>
    </citation>
    <scope>NUCLEOTIDE SEQUENCE [LARGE SCALE GENOMIC DNA]</scope>
    <source>
        <strain evidence="2 3">ATCC 23134</strain>
    </source>
</reference>